<feature type="signal peptide" evidence="1">
    <location>
        <begin position="1"/>
        <end position="20"/>
    </location>
</feature>
<name>A0A2T8HIE3_9SPHI</name>
<gene>
    <name evidence="2" type="ORF">DC487_09775</name>
</gene>
<evidence type="ECO:0000256" key="1">
    <source>
        <dbReference type="SAM" id="SignalP"/>
    </source>
</evidence>
<accession>A0A2T8HIE3</accession>
<dbReference type="Proteomes" id="UP000245627">
    <property type="component" value="Unassembled WGS sequence"/>
</dbReference>
<reference evidence="2 3" key="1">
    <citation type="submission" date="2018-04" db="EMBL/GenBank/DDBJ databases">
        <title>Sphingobacterium cortibacter sp. nov.</title>
        <authorList>
            <person name="Li Y."/>
        </authorList>
    </citation>
    <scope>NUCLEOTIDE SEQUENCE [LARGE SCALE GENOMIC DNA]</scope>
    <source>
        <strain evidence="2 3">2c-3</strain>
    </source>
</reference>
<keyword evidence="1" id="KW-0732">Signal</keyword>
<sequence length="215" mass="25496">MMKKLALILFLAGINWGLFAQRQAIDIDIFGDLTYRSNDGGYRATLKKNIFDDLVFKDNQRNEITYEKKYLVNQYPGILSNNNQKRTIFLDLIRENRRSEDYKAKYKIDILDRLIIEDNQGYKLEEKKDIFGSIERNETINGQNIRVRRTFGDAYEYTKGLDRATLKKGIANKRIYEDSFGNKLEFAAETWKRLVDRYDSEEDAFIFLIDQYFVQ</sequence>
<evidence type="ECO:0000313" key="3">
    <source>
        <dbReference type="Proteomes" id="UP000245627"/>
    </source>
</evidence>
<evidence type="ECO:0000313" key="2">
    <source>
        <dbReference type="EMBL" id="PVH25204.1"/>
    </source>
</evidence>
<feature type="chain" id="PRO_5015583040" evidence="1">
    <location>
        <begin position="21"/>
        <end position="215"/>
    </location>
</feature>
<dbReference type="EMBL" id="QDKG01000003">
    <property type="protein sequence ID" value="PVH25204.1"/>
    <property type="molecule type" value="Genomic_DNA"/>
</dbReference>
<proteinExistence type="predicted"/>
<dbReference type="AlphaFoldDB" id="A0A2T8HIE3"/>
<keyword evidence="3" id="KW-1185">Reference proteome</keyword>
<comment type="caution">
    <text evidence="2">The sequence shown here is derived from an EMBL/GenBank/DDBJ whole genome shotgun (WGS) entry which is preliminary data.</text>
</comment>
<dbReference type="RefSeq" id="WP_133228482.1">
    <property type="nucleotide sequence ID" value="NZ_QDKG01000003.1"/>
</dbReference>
<dbReference type="OrthoDB" id="996847at2"/>
<protein>
    <submittedName>
        <fullName evidence="2">Uncharacterized protein</fullName>
    </submittedName>
</protein>
<organism evidence="2 3">
    <name type="scientific">Sphingobacterium corticibacter</name>
    <dbReference type="NCBI Taxonomy" id="2171749"/>
    <lineage>
        <taxon>Bacteria</taxon>
        <taxon>Pseudomonadati</taxon>
        <taxon>Bacteroidota</taxon>
        <taxon>Sphingobacteriia</taxon>
        <taxon>Sphingobacteriales</taxon>
        <taxon>Sphingobacteriaceae</taxon>
        <taxon>Sphingobacterium</taxon>
    </lineage>
</organism>